<comment type="caution">
    <text evidence="2">The sequence shown here is derived from an EMBL/GenBank/DDBJ whole genome shotgun (WGS) entry which is preliminary data.</text>
</comment>
<protein>
    <recommendedName>
        <fullName evidence="1">Shedu protein SduA C-terminal domain-containing protein</fullName>
    </recommendedName>
</protein>
<sequence>MNEEKIKRGKQITKELADILQELSDSEVGKLLGAGAMDDLLRAILDPSKVKRYPSIAEFLLANKTRASLLALMRYTITQNYSFKSINMAGQEVFFSPEHNQWVEDGVIFLLGEERFAGGFVLYRNKEELRFAKSTREIRVGEQPGPENCIFIGRAEVKKLLKTLPPNEISDLDKPIHELKELLERRETNESEYQKWIQRHSWVLDLRYESVQGHRKLDDENIPDFTGVKVNNKNRDIFEIKQPFVPIFRKDRNFTSEFNDAWNQIERYLNFAREEKDYLGRKGLNFDNPKCYLIIGFGISDDELKKVRAKERLNPAIEILTYNDLIISAERTIKFVKNTKA</sequence>
<dbReference type="Pfam" id="PF14082">
    <property type="entry name" value="SduA_C"/>
    <property type="match status" value="1"/>
</dbReference>
<accession>A0A8B3S1P0</accession>
<name>A0A8B3S1P0_9EURY</name>
<evidence type="ECO:0000313" key="3">
    <source>
        <dbReference type="Proteomes" id="UP000291831"/>
    </source>
</evidence>
<proteinExistence type="predicted"/>
<dbReference type="Proteomes" id="UP000291831">
    <property type="component" value="Unassembled WGS sequence"/>
</dbReference>
<gene>
    <name evidence="2" type="ORF">AEth_01515</name>
</gene>
<dbReference type="InterPro" id="IPR025359">
    <property type="entry name" value="SduA_C"/>
</dbReference>
<evidence type="ECO:0000259" key="1">
    <source>
        <dbReference type="Pfam" id="PF14082"/>
    </source>
</evidence>
<dbReference type="AlphaFoldDB" id="A0A8B3S1P0"/>
<evidence type="ECO:0000313" key="2">
    <source>
        <dbReference type="EMBL" id="RZB28911.1"/>
    </source>
</evidence>
<dbReference type="EMBL" id="RPGO01000033">
    <property type="protein sequence ID" value="RZB28911.1"/>
    <property type="molecule type" value="Genomic_DNA"/>
</dbReference>
<organism evidence="2 3">
    <name type="scientific">Candidatus Argoarchaeum ethanivorans</name>
    <dbReference type="NCBI Taxonomy" id="2608793"/>
    <lineage>
        <taxon>Archaea</taxon>
        <taxon>Methanobacteriati</taxon>
        <taxon>Methanobacteriota</taxon>
        <taxon>Stenosarchaea group</taxon>
        <taxon>Methanomicrobia</taxon>
        <taxon>Methanosarcinales</taxon>
        <taxon>Methanosarcinales incertae sedis</taxon>
        <taxon>GOM Arc I cluster</taxon>
        <taxon>Candidatus Argoarchaeum</taxon>
    </lineage>
</organism>
<reference evidence="3" key="1">
    <citation type="submission" date="2019-01" db="EMBL/GenBank/DDBJ databases">
        <title>Anaerobic oxidation of ethane by archaea from a marine hydrocarbon seep.</title>
        <authorList>
            <person name="Musat F."/>
        </authorList>
    </citation>
    <scope>NUCLEOTIDE SEQUENCE [LARGE SCALE GENOMIC DNA]</scope>
</reference>
<feature type="domain" description="Shedu protein SduA C-terminal" evidence="1">
    <location>
        <begin position="189"/>
        <end position="326"/>
    </location>
</feature>